<dbReference type="Pfam" id="PF09846">
    <property type="entry name" value="OapB"/>
    <property type="match status" value="1"/>
</dbReference>
<dbReference type="Proteomes" id="UP000320766">
    <property type="component" value="Unassembled WGS sequence"/>
</dbReference>
<proteinExistence type="predicted"/>
<dbReference type="EMBL" id="RXIL01000031">
    <property type="protein sequence ID" value="RZN72209.1"/>
    <property type="molecule type" value="Genomic_DNA"/>
</dbReference>
<dbReference type="InterPro" id="IPR012017">
    <property type="entry name" value="OapB-like"/>
</dbReference>
<dbReference type="PIRSF" id="PIRSF004977">
    <property type="entry name" value="UCP004977"/>
    <property type="match status" value="1"/>
</dbReference>
<reference evidence="1 2" key="1">
    <citation type="journal article" date="2019" name="Nat. Microbiol.">
        <title>Wide diversity of methane and short-chain alkane metabolisms in uncultured archaea.</title>
        <authorList>
            <person name="Borrel G."/>
            <person name="Adam P.S."/>
            <person name="McKay L.J."/>
            <person name="Chen L.X."/>
            <person name="Sierra-Garcia I.N."/>
            <person name="Sieber C.M."/>
            <person name="Letourneur Q."/>
            <person name="Ghozlane A."/>
            <person name="Andersen G.L."/>
            <person name="Li W.J."/>
            <person name="Hallam S.J."/>
            <person name="Muyzer G."/>
            <person name="de Oliveira V.M."/>
            <person name="Inskeep W.P."/>
            <person name="Banfield J.F."/>
            <person name="Gribaldo S."/>
        </authorList>
    </citation>
    <scope>NUCLEOTIDE SEQUENCE [LARGE SCALE GENOMIC DNA]</scope>
    <source>
        <strain evidence="1">NM1b</strain>
    </source>
</reference>
<protein>
    <submittedName>
        <fullName evidence="1">DUF2073 domain-containing protein</fullName>
    </submittedName>
</protein>
<organism evidence="1 2">
    <name type="scientific">Candidatus Methanolliviera hydrocarbonicum</name>
    <dbReference type="NCBI Taxonomy" id="2491085"/>
    <lineage>
        <taxon>Archaea</taxon>
        <taxon>Methanobacteriati</taxon>
        <taxon>Methanobacteriota</taxon>
        <taxon>Candidatus Methanoliparia</taxon>
        <taxon>Candidatus Methanoliparales</taxon>
        <taxon>Candidatus Methanollivieraceae</taxon>
        <taxon>Candidatus Methanolliviera</taxon>
    </lineage>
</organism>
<evidence type="ECO:0000313" key="1">
    <source>
        <dbReference type="EMBL" id="RZN72209.1"/>
    </source>
</evidence>
<sequence>MAYTNISGEKMVRVDMISEDLLASMTSAEKIRMILDGVIEGKILVLERGLMPEEEAKLIEATMVEISPEFVGIEIESYPAKERRSLMDRLFGRTKSQARLTVIGSPNQLKTIKKDRGLITALISEV</sequence>
<gene>
    <name evidence="1" type="ORF">EF807_01735</name>
</gene>
<accession>A0A520KY74</accession>
<evidence type="ECO:0000313" key="2">
    <source>
        <dbReference type="Proteomes" id="UP000320766"/>
    </source>
</evidence>
<name>A0A520KY74_9EURY</name>
<dbReference type="AlphaFoldDB" id="A0A520KY74"/>
<comment type="caution">
    <text evidence="1">The sequence shown here is derived from an EMBL/GenBank/DDBJ whole genome shotgun (WGS) entry which is preliminary data.</text>
</comment>